<evidence type="ECO:0000256" key="2">
    <source>
        <dbReference type="SAM" id="MobiDB-lite"/>
    </source>
</evidence>
<evidence type="ECO:0000313" key="5">
    <source>
        <dbReference type="EMBL" id="KAK3288879.1"/>
    </source>
</evidence>
<feature type="coiled-coil region" evidence="1">
    <location>
        <begin position="46"/>
        <end position="84"/>
    </location>
</feature>
<dbReference type="EMBL" id="LGRX02000337">
    <property type="protein sequence ID" value="KAK3288879.1"/>
    <property type="molecule type" value="Genomic_DNA"/>
</dbReference>
<feature type="compositionally biased region" description="Acidic residues" evidence="2">
    <location>
        <begin position="116"/>
        <end position="125"/>
    </location>
</feature>
<evidence type="ECO:0000256" key="1">
    <source>
        <dbReference type="SAM" id="Coils"/>
    </source>
</evidence>
<gene>
    <name evidence="5" type="ORF">CYMTET_3662</name>
</gene>
<evidence type="ECO:0000313" key="6">
    <source>
        <dbReference type="Proteomes" id="UP001190700"/>
    </source>
</evidence>
<name>A0AAE0H2N4_9CHLO</name>
<protein>
    <recommendedName>
        <fullName evidence="4">Methyltransferase type 11 domain-containing protein</fullName>
    </recommendedName>
</protein>
<dbReference type="GO" id="GO:0008757">
    <property type="term" value="F:S-adenosylmethionine-dependent methyltransferase activity"/>
    <property type="evidence" value="ECO:0007669"/>
    <property type="project" value="InterPro"/>
</dbReference>
<dbReference type="SUPFAM" id="SSF53335">
    <property type="entry name" value="S-adenosyl-L-methionine-dependent methyltransferases"/>
    <property type="match status" value="1"/>
</dbReference>
<dbReference type="Gene3D" id="3.40.50.150">
    <property type="entry name" value="Vaccinia Virus protein VP39"/>
    <property type="match status" value="1"/>
</dbReference>
<dbReference type="AlphaFoldDB" id="A0AAE0H2N4"/>
<comment type="caution">
    <text evidence="5">The sequence shown here is derived from an EMBL/GenBank/DDBJ whole genome shotgun (WGS) entry which is preliminary data.</text>
</comment>
<keyword evidence="6" id="KW-1185">Reference proteome</keyword>
<proteinExistence type="predicted"/>
<keyword evidence="1" id="KW-0175">Coiled coil</keyword>
<evidence type="ECO:0000256" key="3">
    <source>
        <dbReference type="SAM" id="SignalP"/>
    </source>
</evidence>
<dbReference type="InterPro" id="IPR029063">
    <property type="entry name" value="SAM-dependent_MTases_sf"/>
</dbReference>
<sequence length="401" mass="44913">MVIGLGAAVAMFMMYCMFSTSAPAPAPVVYTSGNAIEGLGKLAQSNKMLSDKVSALERDLKNHRQAADKEVAALHRAVKKLEQAKPAPAIVQYKDPEPEVQSVMEETHVSQSQESELSDPLEEAEKDSASVVDQGRLLSGKQTTGHSWTNPETKDTYMKMYNEYHKLRSGNNSCHGCRYLSSLYKQYKFNSVFDAGCGTGVLVRELLKVGKEAYGVEAASLPLEKFAPDLLSNNTVFVRPLHDTPFKDEYFDFILSTEVFEHVPLADVDRSVQELSRVAKKNAKAFVTIGMGTSRFDREDSRKKSDIAGFAMDFKFHETVKSRRWWLDTFCAFGWYEDFTSYKKTVELMEKAGYHQNIPPRGWFNLVKGPVGSGSCKCTTFPGRKAEIWCGPQRKEKIITA</sequence>
<dbReference type="Proteomes" id="UP001190700">
    <property type="component" value="Unassembled WGS sequence"/>
</dbReference>
<feature type="signal peptide" evidence="3">
    <location>
        <begin position="1"/>
        <end position="21"/>
    </location>
</feature>
<reference evidence="5 6" key="1">
    <citation type="journal article" date="2015" name="Genome Biol. Evol.">
        <title>Comparative Genomics of a Bacterivorous Green Alga Reveals Evolutionary Causalities and Consequences of Phago-Mixotrophic Mode of Nutrition.</title>
        <authorList>
            <person name="Burns J.A."/>
            <person name="Paasch A."/>
            <person name="Narechania A."/>
            <person name="Kim E."/>
        </authorList>
    </citation>
    <scope>NUCLEOTIDE SEQUENCE [LARGE SCALE GENOMIC DNA]</scope>
    <source>
        <strain evidence="5 6">PLY_AMNH</strain>
    </source>
</reference>
<evidence type="ECO:0000259" key="4">
    <source>
        <dbReference type="Pfam" id="PF08241"/>
    </source>
</evidence>
<keyword evidence="3" id="KW-0732">Signal</keyword>
<dbReference type="Pfam" id="PF08241">
    <property type="entry name" value="Methyltransf_11"/>
    <property type="match status" value="1"/>
</dbReference>
<feature type="domain" description="Methyltransferase type 11" evidence="4">
    <location>
        <begin position="194"/>
        <end position="286"/>
    </location>
</feature>
<accession>A0AAE0H2N4</accession>
<dbReference type="InterPro" id="IPR013216">
    <property type="entry name" value="Methyltransf_11"/>
</dbReference>
<feature type="chain" id="PRO_5042239420" description="Methyltransferase type 11 domain-containing protein" evidence="3">
    <location>
        <begin position="22"/>
        <end position="401"/>
    </location>
</feature>
<dbReference type="CDD" id="cd02440">
    <property type="entry name" value="AdoMet_MTases"/>
    <property type="match status" value="1"/>
</dbReference>
<feature type="region of interest" description="Disordered" evidence="2">
    <location>
        <begin position="100"/>
        <end position="131"/>
    </location>
</feature>
<organism evidence="5 6">
    <name type="scientific">Cymbomonas tetramitiformis</name>
    <dbReference type="NCBI Taxonomy" id="36881"/>
    <lineage>
        <taxon>Eukaryota</taxon>
        <taxon>Viridiplantae</taxon>
        <taxon>Chlorophyta</taxon>
        <taxon>Pyramimonadophyceae</taxon>
        <taxon>Pyramimonadales</taxon>
        <taxon>Pyramimonadaceae</taxon>
        <taxon>Cymbomonas</taxon>
    </lineage>
</organism>